<feature type="compositionally biased region" description="Polar residues" evidence="1">
    <location>
        <begin position="41"/>
        <end position="50"/>
    </location>
</feature>
<accession>A0A183CG37</accession>
<feature type="region of interest" description="Disordered" evidence="1">
    <location>
        <begin position="40"/>
        <end position="80"/>
    </location>
</feature>
<name>A0A183CG37_GLOPA</name>
<dbReference type="WBParaSite" id="GPLIN_001184200">
    <property type="protein sequence ID" value="GPLIN_001184200"/>
    <property type="gene ID" value="GPLIN_001184200"/>
</dbReference>
<feature type="compositionally biased region" description="Basic and acidic residues" evidence="1">
    <location>
        <begin position="54"/>
        <end position="65"/>
    </location>
</feature>
<evidence type="ECO:0000313" key="3">
    <source>
        <dbReference type="WBParaSite" id="GPLIN_001184200"/>
    </source>
</evidence>
<evidence type="ECO:0000313" key="2">
    <source>
        <dbReference type="Proteomes" id="UP000050741"/>
    </source>
</evidence>
<dbReference type="Proteomes" id="UP000050741">
    <property type="component" value="Unassembled WGS sequence"/>
</dbReference>
<keyword evidence="2" id="KW-1185">Reference proteome</keyword>
<reference evidence="2" key="1">
    <citation type="submission" date="2013-12" db="EMBL/GenBank/DDBJ databases">
        <authorList>
            <person name="Aslett M."/>
        </authorList>
    </citation>
    <scope>NUCLEOTIDE SEQUENCE [LARGE SCALE GENOMIC DNA]</scope>
    <source>
        <strain evidence="2">Lindley</strain>
    </source>
</reference>
<sequence>MAYGSNAPVLYLCNAEYRSAFRTQFGNQANQVTAGYPKLFTSKQSPTTMSKPAGAEERGRTEVQRRTAASSVVPVNGRAS</sequence>
<reference evidence="2" key="2">
    <citation type="submission" date="2014-05" db="EMBL/GenBank/DDBJ databases">
        <title>The genome and life-stage specific transcriptomes of Globodera pallida elucidate key aspects of plant parasitism by a cyst nematode.</title>
        <authorList>
            <person name="Cotton J.A."/>
            <person name="Lilley C.J."/>
            <person name="Jones L.M."/>
            <person name="Kikuchi T."/>
            <person name="Reid A.J."/>
            <person name="Thorpe P."/>
            <person name="Tsai I.J."/>
            <person name="Beasley H."/>
            <person name="Blok V."/>
            <person name="Cock P.J.A."/>
            <person name="Van den Akker S.E."/>
            <person name="Holroyd N."/>
            <person name="Hunt M."/>
            <person name="Mantelin S."/>
            <person name="Naghra H."/>
            <person name="Pain A."/>
            <person name="Palomares-Rius J.E."/>
            <person name="Zarowiecki M."/>
            <person name="Berriman M."/>
            <person name="Jones J.T."/>
            <person name="Urwin P.E."/>
        </authorList>
    </citation>
    <scope>NUCLEOTIDE SEQUENCE [LARGE SCALE GENOMIC DNA]</scope>
    <source>
        <strain evidence="2">Lindley</strain>
    </source>
</reference>
<dbReference type="AlphaFoldDB" id="A0A183CG37"/>
<proteinExistence type="predicted"/>
<protein>
    <submittedName>
        <fullName evidence="3">KTSC domain-containing protein</fullName>
    </submittedName>
</protein>
<reference evidence="3" key="3">
    <citation type="submission" date="2016-06" db="UniProtKB">
        <authorList>
            <consortium name="WormBaseParasite"/>
        </authorList>
    </citation>
    <scope>IDENTIFICATION</scope>
</reference>
<evidence type="ECO:0000256" key="1">
    <source>
        <dbReference type="SAM" id="MobiDB-lite"/>
    </source>
</evidence>
<organism evidence="2 3">
    <name type="scientific">Globodera pallida</name>
    <name type="common">Potato cyst nematode worm</name>
    <name type="synonym">Heterodera pallida</name>
    <dbReference type="NCBI Taxonomy" id="36090"/>
    <lineage>
        <taxon>Eukaryota</taxon>
        <taxon>Metazoa</taxon>
        <taxon>Ecdysozoa</taxon>
        <taxon>Nematoda</taxon>
        <taxon>Chromadorea</taxon>
        <taxon>Rhabditida</taxon>
        <taxon>Tylenchina</taxon>
        <taxon>Tylenchomorpha</taxon>
        <taxon>Tylenchoidea</taxon>
        <taxon>Heteroderidae</taxon>
        <taxon>Heteroderinae</taxon>
        <taxon>Globodera</taxon>
    </lineage>
</organism>